<accession>A0A118JSN6</accession>
<proteinExistence type="predicted"/>
<dbReference type="Proteomes" id="UP000243975">
    <property type="component" value="Unassembled WGS sequence"/>
</dbReference>
<dbReference type="EMBL" id="LEKV01005457">
    <property type="protein sequence ID" value="KVH88300.1"/>
    <property type="molecule type" value="Genomic_DNA"/>
</dbReference>
<dbReference type="Gramene" id="KVH88300">
    <property type="protein sequence ID" value="KVH88300"/>
    <property type="gene ID" value="Ccrd_024181"/>
</dbReference>
<evidence type="ECO:0000313" key="1">
    <source>
        <dbReference type="EMBL" id="KVH88300.1"/>
    </source>
</evidence>
<organism evidence="1 2">
    <name type="scientific">Cynara cardunculus var. scolymus</name>
    <name type="common">Globe artichoke</name>
    <name type="synonym">Cynara scolymus</name>
    <dbReference type="NCBI Taxonomy" id="59895"/>
    <lineage>
        <taxon>Eukaryota</taxon>
        <taxon>Viridiplantae</taxon>
        <taxon>Streptophyta</taxon>
        <taxon>Embryophyta</taxon>
        <taxon>Tracheophyta</taxon>
        <taxon>Spermatophyta</taxon>
        <taxon>Magnoliopsida</taxon>
        <taxon>eudicotyledons</taxon>
        <taxon>Gunneridae</taxon>
        <taxon>Pentapetalae</taxon>
        <taxon>asterids</taxon>
        <taxon>campanulids</taxon>
        <taxon>Asterales</taxon>
        <taxon>Asteraceae</taxon>
        <taxon>Carduoideae</taxon>
        <taxon>Cardueae</taxon>
        <taxon>Carduinae</taxon>
        <taxon>Cynara</taxon>
    </lineage>
</organism>
<evidence type="ECO:0000313" key="2">
    <source>
        <dbReference type="Proteomes" id="UP000243975"/>
    </source>
</evidence>
<gene>
    <name evidence="1" type="ORF">Ccrd_024181</name>
</gene>
<comment type="caution">
    <text evidence="1">The sequence shown here is derived from an EMBL/GenBank/DDBJ whole genome shotgun (WGS) entry which is preliminary data.</text>
</comment>
<reference evidence="1 2" key="1">
    <citation type="journal article" date="2016" name="Sci. Rep.">
        <title>The genome sequence of the outbreeding globe artichoke constructed de novo incorporating a phase-aware low-pass sequencing strategy of F1 progeny.</title>
        <authorList>
            <person name="Scaglione D."/>
            <person name="Reyes-Chin-Wo S."/>
            <person name="Acquadro A."/>
            <person name="Froenicke L."/>
            <person name="Portis E."/>
            <person name="Beitel C."/>
            <person name="Tirone M."/>
            <person name="Mauro R."/>
            <person name="Lo Monaco A."/>
            <person name="Mauromicale G."/>
            <person name="Faccioli P."/>
            <person name="Cattivelli L."/>
            <person name="Rieseberg L."/>
            <person name="Michelmore R."/>
            <person name="Lanteri S."/>
        </authorList>
    </citation>
    <scope>NUCLEOTIDE SEQUENCE [LARGE SCALE GENOMIC DNA]</scope>
    <source>
        <strain evidence="1">2C</strain>
    </source>
</reference>
<keyword evidence="2" id="KW-1185">Reference proteome</keyword>
<name>A0A118JSN6_CYNCS</name>
<dbReference type="AlphaFoldDB" id="A0A118JSN6"/>
<sequence length="151" mass="17044">MSACSQFVTSATTLQPLNKMKCSKLNELKEFKARLFLDNRHQSFLKKTGVADEPSLEDYVEAIKGRFGERVYKDPMADLKGLILYGSLQDYLKKFDVLPHKVTLSEEYALSCFLSGLEDKTIIPLCMFGPKSLQESYHNATKTSKPAIINP</sequence>
<protein>
    <submittedName>
        <fullName evidence="1">Uncharacterized protein</fullName>
    </submittedName>
</protein>